<accession>A0AAD5WV05</accession>
<protein>
    <submittedName>
        <fullName evidence="5">BTB/POZ domain-containing protein 1</fullName>
    </submittedName>
</protein>
<feature type="compositionally biased region" description="Gly residues" evidence="3">
    <location>
        <begin position="1555"/>
        <end position="1564"/>
    </location>
</feature>
<evidence type="ECO:0000256" key="1">
    <source>
        <dbReference type="ARBA" id="ARBA00022737"/>
    </source>
</evidence>
<keyword evidence="6" id="KW-1185">Reference proteome</keyword>
<dbReference type="InterPro" id="IPR009091">
    <property type="entry name" value="RCC1/BLIP-II"/>
</dbReference>
<dbReference type="Gene3D" id="1.25.40.20">
    <property type="entry name" value="Ankyrin repeat-containing domain"/>
    <property type="match status" value="1"/>
</dbReference>
<name>A0AAD5WV05_9PEZI</name>
<feature type="region of interest" description="Disordered" evidence="3">
    <location>
        <begin position="1243"/>
        <end position="1265"/>
    </location>
</feature>
<organism evidence="5 6">
    <name type="scientific">Zalerion maritima</name>
    <dbReference type="NCBI Taxonomy" id="339359"/>
    <lineage>
        <taxon>Eukaryota</taxon>
        <taxon>Fungi</taxon>
        <taxon>Dikarya</taxon>
        <taxon>Ascomycota</taxon>
        <taxon>Pezizomycotina</taxon>
        <taxon>Sordariomycetes</taxon>
        <taxon>Lulworthiomycetidae</taxon>
        <taxon>Lulworthiales</taxon>
        <taxon>Lulworthiaceae</taxon>
        <taxon>Zalerion</taxon>
    </lineage>
</organism>
<dbReference type="InterPro" id="IPR011333">
    <property type="entry name" value="SKP1/BTB/POZ_sf"/>
</dbReference>
<dbReference type="SUPFAM" id="SSF48403">
    <property type="entry name" value="Ankyrin repeat"/>
    <property type="match status" value="1"/>
</dbReference>
<evidence type="ECO:0000256" key="2">
    <source>
        <dbReference type="PROSITE-ProRule" id="PRU00235"/>
    </source>
</evidence>
<dbReference type="SMART" id="SM00248">
    <property type="entry name" value="ANK"/>
    <property type="match status" value="2"/>
</dbReference>
<feature type="region of interest" description="Disordered" evidence="3">
    <location>
        <begin position="1357"/>
        <end position="1427"/>
    </location>
</feature>
<feature type="compositionally biased region" description="Acidic residues" evidence="3">
    <location>
        <begin position="204"/>
        <end position="215"/>
    </location>
</feature>
<dbReference type="CDD" id="cd18500">
    <property type="entry name" value="BACK_IBtk"/>
    <property type="match status" value="1"/>
</dbReference>
<dbReference type="CDD" id="cd18186">
    <property type="entry name" value="BTB_POZ_ZBTB_KLHL-like"/>
    <property type="match status" value="1"/>
</dbReference>
<evidence type="ECO:0000256" key="3">
    <source>
        <dbReference type="SAM" id="MobiDB-lite"/>
    </source>
</evidence>
<dbReference type="PROSITE" id="PS50012">
    <property type="entry name" value="RCC1_3"/>
    <property type="match status" value="2"/>
</dbReference>
<dbReference type="InterPro" id="IPR000408">
    <property type="entry name" value="Reg_chr_condens"/>
</dbReference>
<dbReference type="Gene3D" id="2.130.10.30">
    <property type="entry name" value="Regulator of chromosome condensation 1/beta-lactamase-inhibitor protein II"/>
    <property type="match status" value="1"/>
</dbReference>
<dbReference type="Pfam" id="PF13637">
    <property type="entry name" value="Ank_4"/>
    <property type="match status" value="1"/>
</dbReference>
<feature type="region of interest" description="Disordered" evidence="3">
    <location>
        <begin position="31"/>
        <end position="78"/>
    </location>
</feature>
<dbReference type="InterPro" id="IPR036770">
    <property type="entry name" value="Ankyrin_rpt-contain_sf"/>
</dbReference>
<dbReference type="Pfam" id="PF00651">
    <property type="entry name" value="BTB"/>
    <property type="match status" value="1"/>
</dbReference>
<feature type="compositionally biased region" description="Low complexity" evidence="3">
    <location>
        <begin position="1377"/>
        <end position="1389"/>
    </location>
</feature>
<dbReference type="PANTHER" id="PTHR22872">
    <property type="entry name" value="BTK-BINDING PROTEIN-RELATED"/>
    <property type="match status" value="1"/>
</dbReference>
<dbReference type="Proteomes" id="UP001201980">
    <property type="component" value="Unassembled WGS sequence"/>
</dbReference>
<feature type="compositionally biased region" description="Gly residues" evidence="3">
    <location>
        <begin position="1538"/>
        <end position="1548"/>
    </location>
</feature>
<dbReference type="PANTHER" id="PTHR22872:SF2">
    <property type="entry name" value="INHIBITOR OF BRUTON TYROSINE KINASE"/>
    <property type="match status" value="1"/>
</dbReference>
<dbReference type="Pfam" id="PF13540">
    <property type="entry name" value="RCC1_2"/>
    <property type="match status" value="1"/>
</dbReference>
<evidence type="ECO:0000259" key="4">
    <source>
        <dbReference type="PROSITE" id="PS50097"/>
    </source>
</evidence>
<dbReference type="EMBL" id="JAKWBI020000013">
    <property type="protein sequence ID" value="KAJ2906517.1"/>
    <property type="molecule type" value="Genomic_DNA"/>
</dbReference>
<feature type="region of interest" description="Disordered" evidence="3">
    <location>
        <begin position="1475"/>
        <end position="1584"/>
    </location>
</feature>
<dbReference type="SMART" id="SM00225">
    <property type="entry name" value="BTB"/>
    <property type="match status" value="2"/>
</dbReference>
<comment type="caution">
    <text evidence="5">The sequence shown here is derived from an EMBL/GenBank/DDBJ whole genome shotgun (WGS) entry which is preliminary data.</text>
</comment>
<feature type="repeat" description="RCC1" evidence="2">
    <location>
        <begin position="318"/>
        <end position="370"/>
    </location>
</feature>
<gene>
    <name evidence="5" type="ORF">MKZ38_001498</name>
</gene>
<feature type="compositionally biased region" description="Low complexity" evidence="3">
    <location>
        <begin position="1408"/>
        <end position="1425"/>
    </location>
</feature>
<reference evidence="5" key="1">
    <citation type="submission" date="2022-07" db="EMBL/GenBank/DDBJ databases">
        <title>Draft genome sequence of Zalerion maritima ATCC 34329, a (micro)plastics degrading marine fungus.</title>
        <authorList>
            <person name="Paco A."/>
            <person name="Goncalves M.F.M."/>
            <person name="Rocha-Santos T.A.P."/>
            <person name="Alves A."/>
        </authorList>
    </citation>
    <scope>NUCLEOTIDE SEQUENCE</scope>
    <source>
        <strain evidence="5">ATCC 34329</strain>
    </source>
</reference>
<feature type="compositionally biased region" description="Polar residues" evidence="3">
    <location>
        <begin position="1396"/>
        <end position="1407"/>
    </location>
</feature>
<dbReference type="PROSITE" id="PS50097">
    <property type="entry name" value="BTB"/>
    <property type="match status" value="2"/>
</dbReference>
<dbReference type="SUPFAM" id="SSF54695">
    <property type="entry name" value="POZ domain"/>
    <property type="match status" value="1"/>
</dbReference>
<keyword evidence="1" id="KW-0677">Repeat</keyword>
<sequence length="1584" mass="173901">MSHLLWKHFYEDDVDKFRHLLAPAGHTYQTPARHGGVGSFSGSPVSLGTSPRATAKSRKFSRYSPGPTSSKNTGTGLGKTEVNFRDHMGLTVLLRASSSTSPSAIHFVQALLGHPGVDIYAQDPESGWNALHRALYNGNIAIARLLLETERRDLTELALGPSSSRAGCLIKTKDKEGNSPFDVYNETIGHRILKDPTTSNPLDTESESGDSDDSFENGRSSSDTQLPPDGEELFVWGSNKNLSLGVGEDSDRQYPERIQLKRPDHLLFRFYREAMRNDAEEISSVDQLPDLIRYRPLVAHDVVMAKFSTAILTRDPVSNLYICGIGTGGRLGLGDENTQFRFAPIQGPLRDKRIVAVALADFHSMAATSNGELWTWGSNTCSQLGFSLPPTTKKGETPMITSPRQVFSTLKKEAVRGVAASRIHSIAHTATSVYCWGKNVGQLGIMDADSRSLEVQTVPRRVAASLFTCGISMVSAIEKATSVLLQNNTVCVFTQFGYNMVKFPFDELVNNASLNNISMSSRYDPQRHRIKSIASGGSSIVALTGRGDLFTCEIQSLSETSEGTSTTNPTKIKNALSKPQCVWVANKDGVSSASVGESGSVIISTESGACWRRVKRQTPKTGYPLGPAAKRRDFKFQRVPYITNIVAVRSSTFGAFSAIRKDNDVMKQQIDIAEPSLWRDVRSLCFLEGFEAPGGLNLSPNAIHLKPNEMKTVGTLISQLLVSSDLELDIATHLRFRTINREGMDVILRTSSSPDIELPAHGFMLAARSPTLRAAFSEYRNTGYYIDPHELFSIGRKGSLLSIMFVGVDILSLINMVVFAYRDAVVPIWNFARQKPHMAYHYRQVRLEVMKMASVLGMTGLEDAARLQLPAASTLDADFHKALSDPAFFEDADIWLELENDVVLAHSTFLCRRSPFFEGLFHGRSRGAWLEGRREQDPDDRIPIDFTHMSRQAFDLVLRYLYTDIGAEIFDSLTSPSIDQFAEVALEVMGIANELMLDRLVQISQYVIGKFVTTRNISQLLNEISPCHVTEFKNTGLEYICLQMESMLENNLLDDLEVDLMEELDQKVRENQAAQLPVAKSNMADLELNDRYPYLAAEISEEHHIRVKEMAYITTRDEERRLSSAVKARYGSFDDLASTSPTAERERRKYRSIRNEPFSPTLRPQKSSHDLIFDMDEDGLGGECMSTTPVRSLDFCVRNQTRRLPLAVDHSLGWKGKEKEACGSIDTGSPLAYRQRQASLQMTNSTASLSTSQTKSSTPWTSSGLQPVKLGLKDIMSEASPGTSALTAGLAAQKKDQAPKMAQPKMSQKERKRQQQLQLEKVAEAEAAVLNPHSAWETAGAKPSPWKATQTAPRTNLKDFLSGTPESSRPAAVPQQKPIAAAESSAAKIAPRRTASPDTRFSGQSRKASAAAGPSRPAPSSSSAPIIPHSKNYITPAAKVEPALSLGLADIIGQQQREQELVREAVAKRSLQEIQQEQEFQEWWDQESRRTQEEEAARRVARESEKGERDKKGISGAGGRNRRRGGNLKPRGAEGRRGGVGGGGGGNAQGTNSGASGGGGSGGDGRQRGRGRPRAGRAATVSST</sequence>
<evidence type="ECO:0000313" key="5">
    <source>
        <dbReference type="EMBL" id="KAJ2906517.1"/>
    </source>
</evidence>
<feature type="region of interest" description="Disordered" evidence="3">
    <location>
        <begin position="1137"/>
        <end position="1166"/>
    </location>
</feature>
<feature type="region of interest" description="Disordered" evidence="3">
    <location>
        <begin position="1284"/>
        <end position="1316"/>
    </location>
</feature>
<feature type="region of interest" description="Disordered" evidence="3">
    <location>
        <begin position="192"/>
        <end position="230"/>
    </location>
</feature>
<dbReference type="InterPro" id="IPR002110">
    <property type="entry name" value="Ankyrin_rpt"/>
</dbReference>
<proteinExistence type="predicted"/>
<feature type="domain" description="BTB" evidence="4">
    <location>
        <begin position="744"/>
        <end position="825"/>
    </location>
</feature>
<dbReference type="SUPFAM" id="SSF50985">
    <property type="entry name" value="RCC1/BLIP-II"/>
    <property type="match status" value="1"/>
</dbReference>
<evidence type="ECO:0000313" key="6">
    <source>
        <dbReference type="Proteomes" id="UP001201980"/>
    </source>
</evidence>
<feature type="repeat" description="RCC1" evidence="2">
    <location>
        <begin position="371"/>
        <end position="431"/>
    </location>
</feature>
<feature type="domain" description="BTB" evidence="4">
    <location>
        <begin position="892"/>
        <end position="964"/>
    </location>
</feature>
<dbReference type="InterPro" id="IPR000210">
    <property type="entry name" value="BTB/POZ_dom"/>
</dbReference>
<dbReference type="InterPro" id="IPR051625">
    <property type="entry name" value="Signaling_Regulatory_Domain"/>
</dbReference>
<feature type="compositionally biased region" description="Basic and acidic residues" evidence="3">
    <location>
        <begin position="1486"/>
        <end position="1513"/>
    </location>
</feature>
<dbReference type="Gene3D" id="3.30.710.10">
    <property type="entry name" value="Potassium Channel Kv1.1, Chain A"/>
    <property type="match status" value="2"/>
</dbReference>